<gene>
    <name evidence="1" type="ORF">S06H3_15547</name>
</gene>
<name>X1MX09_9ZZZZ</name>
<dbReference type="EMBL" id="BARV01007652">
    <property type="protein sequence ID" value="GAI10904.1"/>
    <property type="molecule type" value="Genomic_DNA"/>
</dbReference>
<sequence>MGFFFKKPMTSVEYEKLAKRITDVEIQIDKLHSAFMSLRGLIHRKFTGDIAGDVDAMQQDKKSETLKDSVLLPDDYGIGKK</sequence>
<protein>
    <recommendedName>
        <fullName evidence="2">Type I restriction modification DNA specificity domain-containing protein</fullName>
    </recommendedName>
</protein>
<dbReference type="AlphaFoldDB" id="X1MX09"/>
<accession>X1MX09</accession>
<proteinExistence type="predicted"/>
<comment type="caution">
    <text evidence="1">The sequence shown here is derived from an EMBL/GenBank/DDBJ whole genome shotgun (WGS) entry which is preliminary data.</text>
</comment>
<organism evidence="1">
    <name type="scientific">marine sediment metagenome</name>
    <dbReference type="NCBI Taxonomy" id="412755"/>
    <lineage>
        <taxon>unclassified sequences</taxon>
        <taxon>metagenomes</taxon>
        <taxon>ecological metagenomes</taxon>
    </lineage>
</organism>
<evidence type="ECO:0000313" key="1">
    <source>
        <dbReference type="EMBL" id="GAI10904.1"/>
    </source>
</evidence>
<evidence type="ECO:0008006" key="2">
    <source>
        <dbReference type="Google" id="ProtNLM"/>
    </source>
</evidence>
<reference evidence="1" key="1">
    <citation type="journal article" date="2014" name="Front. Microbiol.">
        <title>High frequency of phylogenetically diverse reductive dehalogenase-homologous genes in deep subseafloor sedimentary metagenomes.</title>
        <authorList>
            <person name="Kawai M."/>
            <person name="Futagami T."/>
            <person name="Toyoda A."/>
            <person name="Takaki Y."/>
            <person name="Nishi S."/>
            <person name="Hori S."/>
            <person name="Arai W."/>
            <person name="Tsubouchi T."/>
            <person name="Morono Y."/>
            <person name="Uchiyama I."/>
            <person name="Ito T."/>
            <person name="Fujiyama A."/>
            <person name="Inagaki F."/>
            <person name="Takami H."/>
        </authorList>
    </citation>
    <scope>NUCLEOTIDE SEQUENCE</scope>
    <source>
        <strain evidence="1">Expedition CK06-06</strain>
    </source>
</reference>